<dbReference type="InterPro" id="IPR039426">
    <property type="entry name" value="TonB-dep_rcpt-like"/>
</dbReference>
<dbReference type="InterPro" id="IPR037066">
    <property type="entry name" value="Plug_dom_sf"/>
</dbReference>
<dbReference type="PROSITE" id="PS52016">
    <property type="entry name" value="TONB_DEPENDENT_REC_3"/>
    <property type="match status" value="1"/>
</dbReference>
<dbReference type="GO" id="GO:0009279">
    <property type="term" value="C:cell outer membrane"/>
    <property type="evidence" value="ECO:0007669"/>
    <property type="project" value="UniProtKB-SubCell"/>
</dbReference>
<protein>
    <submittedName>
        <fullName evidence="9">SusC/RagA family TonB-linked outer membrane protein</fullName>
    </submittedName>
    <submittedName>
        <fullName evidence="10">TonB-linked outer membrane protein, SusC/RagA family</fullName>
    </submittedName>
</protein>
<keyword evidence="4 7" id="KW-0812">Transmembrane</keyword>
<evidence type="ECO:0000256" key="4">
    <source>
        <dbReference type="ARBA" id="ARBA00022692"/>
    </source>
</evidence>
<keyword evidence="6 7" id="KW-0998">Cell outer membrane</keyword>
<proteinExistence type="inferred from homology"/>
<accession>A0AB36NWB7</accession>
<evidence type="ECO:0000313" key="9">
    <source>
        <dbReference type="EMBL" id="OXB00913.1"/>
    </source>
</evidence>
<dbReference type="Gene3D" id="2.60.40.1120">
    <property type="entry name" value="Carboxypeptidase-like, regulatory domain"/>
    <property type="match status" value="1"/>
</dbReference>
<organism evidence="9 12">
    <name type="scientific">Flavobacterium pectinovorum</name>
    <dbReference type="NCBI Taxonomy" id="29533"/>
    <lineage>
        <taxon>Bacteria</taxon>
        <taxon>Pseudomonadati</taxon>
        <taxon>Bacteroidota</taxon>
        <taxon>Flavobacteriia</taxon>
        <taxon>Flavobacteriales</taxon>
        <taxon>Flavobacteriaceae</taxon>
        <taxon>Flavobacterium</taxon>
    </lineage>
</organism>
<dbReference type="AlphaFoldDB" id="A0AB36NWB7"/>
<dbReference type="Proteomes" id="UP000184216">
    <property type="component" value="Unassembled WGS sequence"/>
</dbReference>
<comment type="subcellular location">
    <subcellularLocation>
        <location evidence="1 7">Cell outer membrane</location>
        <topology evidence="1 7">Multi-pass membrane protein</topology>
    </subcellularLocation>
</comment>
<evidence type="ECO:0000256" key="3">
    <source>
        <dbReference type="ARBA" id="ARBA00022452"/>
    </source>
</evidence>
<dbReference type="NCBIfam" id="TIGR04057">
    <property type="entry name" value="SusC_RagA_signa"/>
    <property type="match status" value="1"/>
</dbReference>
<gene>
    <name evidence="9" type="ORF">B0A72_19305</name>
    <name evidence="10" type="ORF">SAMN05444387_4519</name>
</gene>
<evidence type="ECO:0000256" key="1">
    <source>
        <dbReference type="ARBA" id="ARBA00004571"/>
    </source>
</evidence>
<evidence type="ECO:0000313" key="10">
    <source>
        <dbReference type="EMBL" id="SHN18415.1"/>
    </source>
</evidence>
<dbReference type="Gene3D" id="2.170.130.10">
    <property type="entry name" value="TonB-dependent receptor, plug domain"/>
    <property type="match status" value="1"/>
</dbReference>
<dbReference type="InterPro" id="IPR023997">
    <property type="entry name" value="TonB-dep_OMP_SusC/RagA_CS"/>
</dbReference>
<reference evidence="10 11" key="2">
    <citation type="submission" date="2016-11" db="EMBL/GenBank/DDBJ databases">
        <authorList>
            <person name="Varghese N."/>
            <person name="Submissions S."/>
        </authorList>
    </citation>
    <scope>NUCLEOTIDE SEQUENCE [LARGE SCALE GENOMIC DNA]</scope>
    <source>
        <strain evidence="10 11">DSM 6368</strain>
    </source>
</reference>
<dbReference type="Proteomes" id="UP000198431">
    <property type="component" value="Unassembled WGS sequence"/>
</dbReference>
<keyword evidence="2 7" id="KW-0813">Transport</keyword>
<keyword evidence="11" id="KW-1185">Reference proteome</keyword>
<evidence type="ECO:0000259" key="8">
    <source>
        <dbReference type="Pfam" id="PF07715"/>
    </source>
</evidence>
<dbReference type="InterPro" id="IPR012910">
    <property type="entry name" value="Plug_dom"/>
</dbReference>
<dbReference type="InterPro" id="IPR023996">
    <property type="entry name" value="TonB-dep_OMP_SusC/RagA"/>
</dbReference>
<dbReference type="Gene3D" id="2.40.170.20">
    <property type="entry name" value="TonB-dependent receptor, beta-barrel domain"/>
    <property type="match status" value="1"/>
</dbReference>
<name>A0AB36NWB7_9FLAO</name>
<keyword evidence="5 7" id="KW-0472">Membrane</keyword>
<reference evidence="9 12" key="1">
    <citation type="submission" date="2016-11" db="EMBL/GenBank/DDBJ databases">
        <title>Whole genomes of Flavobacteriaceae.</title>
        <authorList>
            <person name="Stine C."/>
            <person name="Li C."/>
            <person name="Tadesse D."/>
        </authorList>
    </citation>
    <scope>NUCLEOTIDE SEQUENCE [LARGE SCALE GENOMIC DNA]</scope>
    <source>
        <strain evidence="9 12">ATCC 19366</strain>
    </source>
</reference>
<evidence type="ECO:0000256" key="7">
    <source>
        <dbReference type="PROSITE-ProRule" id="PRU01360"/>
    </source>
</evidence>
<dbReference type="InterPro" id="IPR036942">
    <property type="entry name" value="Beta-barrel_TonB_sf"/>
</dbReference>
<evidence type="ECO:0000313" key="12">
    <source>
        <dbReference type="Proteomes" id="UP000198431"/>
    </source>
</evidence>
<comment type="caution">
    <text evidence="9">The sequence shown here is derived from an EMBL/GenBank/DDBJ whole genome shotgun (WGS) entry which is preliminary data.</text>
</comment>
<evidence type="ECO:0000256" key="6">
    <source>
        <dbReference type="ARBA" id="ARBA00023237"/>
    </source>
</evidence>
<dbReference type="SUPFAM" id="SSF49464">
    <property type="entry name" value="Carboxypeptidase regulatory domain-like"/>
    <property type="match status" value="1"/>
</dbReference>
<dbReference type="Pfam" id="PF13715">
    <property type="entry name" value="CarbopepD_reg_2"/>
    <property type="match status" value="1"/>
</dbReference>
<comment type="similarity">
    <text evidence="7">Belongs to the TonB-dependent receptor family.</text>
</comment>
<dbReference type="EMBL" id="MUHB01000020">
    <property type="protein sequence ID" value="OXB00913.1"/>
    <property type="molecule type" value="Genomic_DNA"/>
</dbReference>
<dbReference type="InterPro" id="IPR008969">
    <property type="entry name" value="CarboxyPept-like_regulatory"/>
</dbReference>
<evidence type="ECO:0000256" key="2">
    <source>
        <dbReference type="ARBA" id="ARBA00022448"/>
    </source>
</evidence>
<dbReference type="NCBIfam" id="TIGR04056">
    <property type="entry name" value="OMP_RagA_SusC"/>
    <property type="match status" value="1"/>
</dbReference>
<feature type="domain" description="TonB-dependent receptor plug" evidence="8">
    <location>
        <begin position="231"/>
        <end position="336"/>
    </location>
</feature>
<sequence length="1198" mass="133261">MKKLLNKIRFDKPFLKFDLKMKLTTIFLLTTLSVMHAGVSYSQKAKISFNANNMTVAKVIEKLEYTTDYRFVYNVRSVDLDRMIDISLTNVSMENILSVIFNNTGTDFKISGSHIVLSAKKAPEETKPKPVVNEAQDFIVKGRVTDEKGMPLVGAAISDNGSGRGVQTDFNGEYQIIAVSSETTLAFAYLGFERQEIKVGGRNVINVVLKEDVLELEGLVLKTGYQDISAEKATGSFSSLKAKDFQEQRLSSLDNILEGRIVGYQNGKIRGTTTMTGTSTPLYVIDGFPVENTKLTPYATIEENLPNLNLEDIESITVLKDAAASSIYGARAANGVVVITTKKAKAGKTNISFSSNLTITPYRNYTGNLTDSADIIGLERGWADGNPNLKTANASTYSQSLLNNAVFTSLGMQTILNGYAGNISQTEMNGRLDQLGSQGYRYYDDVAKYAKRDQYFLQHNLSLGKATETNTFNASLTYKSNQFEDMYSENETVGLNLKNSTEINSWLSLDLGSYTNFGKGDTQSYLPTNPASVSNNPGYKYMPYNQLVNDDGTNFVSTPESRYNAFTLNSIKNYGLYDMNITPMDELGRNLTESKNFLNRTFAKFNVKFSNAFTYNTMFQYEFGSDRANQLFDKDSYYVRSMVNSMVTIANNKAVYNLPYGDIIKNTEQITNAYNFRQQLNFNKTFNEKHDVSAIAGMEIRHTKLQFNTNTRYGYDAQTLGFAPVNQADLLKVYGSVFGGSMIQDDFSLEKELLNRYVSVYGTGGYTYDKKYSLSGSLRWDRSNLWGTDSEYQNKPTWSAGAGWNIDKESFFTASWVDALKVRVSYGIGGNIAKDSAPYLTAYYNSNPNVGGNQGTVSARPNPELSWEKTTTTNVGLDFSFFKNRLGGTLDYYNKKGENLLASSQGIPTEGWGYSTYKINNGEMTNKGIEVSLRGTIVKTPSFSWDAAVLYANNKNKVDYVNVKAPVYYLQLDHADSFPRVGTNFNSIYGYKWAGLSSTGIPQVYDASGTAVKYNPGQLEAIEDYGSTVPTHSGSFHTSANYKNFSLSALFIYELGHKVRNSFLPMLNNSYNGAAGGYVTDITVVNNHIADRWMQPGDEAFTNIPRAVYEYDPEFNSDSRTIYSYADINILDASNVRLSNISLAYQMPAALIKKVKLDGIRFNLNAENVYTFAKSRDAKFILGGFTSPSFVLGVNVNF</sequence>
<dbReference type="Pfam" id="PF07715">
    <property type="entry name" value="Plug"/>
    <property type="match status" value="1"/>
</dbReference>
<evidence type="ECO:0000313" key="11">
    <source>
        <dbReference type="Proteomes" id="UP000184216"/>
    </source>
</evidence>
<dbReference type="SUPFAM" id="SSF56935">
    <property type="entry name" value="Porins"/>
    <property type="match status" value="1"/>
</dbReference>
<evidence type="ECO:0000256" key="5">
    <source>
        <dbReference type="ARBA" id="ARBA00023136"/>
    </source>
</evidence>
<keyword evidence="3 7" id="KW-1134">Transmembrane beta strand</keyword>
<dbReference type="EMBL" id="FRBX01000008">
    <property type="protein sequence ID" value="SHN18415.1"/>
    <property type="molecule type" value="Genomic_DNA"/>
</dbReference>